<evidence type="ECO:0000313" key="3">
    <source>
        <dbReference type="EMBL" id="ANV78658.1"/>
    </source>
</evidence>
<dbReference type="Pfam" id="PF13738">
    <property type="entry name" value="Pyr_redox_3"/>
    <property type="match status" value="1"/>
</dbReference>
<protein>
    <submittedName>
        <fullName evidence="3">Monooxygenase</fullName>
    </submittedName>
</protein>
<dbReference type="GO" id="GO:0004497">
    <property type="term" value="F:monooxygenase activity"/>
    <property type="evidence" value="ECO:0007669"/>
    <property type="project" value="UniProtKB-KW"/>
</dbReference>
<dbReference type="AlphaFoldDB" id="A0A1B1T8Q0"/>
<dbReference type="EMBL" id="KP211790">
    <property type="protein sequence ID" value="ANV78658.1"/>
    <property type="molecule type" value="Genomic_DNA"/>
</dbReference>
<dbReference type="SUPFAM" id="SSF51905">
    <property type="entry name" value="FAD/NAD(P)-binding domain"/>
    <property type="match status" value="1"/>
</dbReference>
<dbReference type="InterPro" id="IPR036188">
    <property type="entry name" value="FAD/NAD-bd_sf"/>
</dbReference>
<reference evidence="3" key="2">
    <citation type="journal article" date="2015" name="ISME J.">
        <title>A new class of marine Euryarchaeota group II from the Mediterranean deep chlorophyll maximum.</title>
        <authorList>
            <person name="Martin-Cuadrado A.B."/>
            <person name="Garcia-Heredia I."/>
            <person name="Molto A.G."/>
            <person name="Lopez-Ubeda R."/>
            <person name="Kimes N."/>
            <person name="Lopez-Garcia P."/>
            <person name="Moreira D."/>
            <person name="Rodriguez-Valera F."/>
        </authorList>
    </citation>
    <scope>NUCLEOTIDE SEQUENCE</scope>
</reference>
<proteinExistence type="predicted"/>
<keyword evidence="3" id="KW-0503">Monooxygenase</keyword>
<evidence type="ECO:0000256" key="1">
    <source>
        <dbReference type="ARBA" id="ARBA00022630"/>
    </source>
</evidence>
<dbReference type="Gene3D" id="3.50.50.60">
    <property type="entry name" value="FAD/NAD(P)-binding domain"/>
    <property type="match status" value="2"/>
</dbReference>
<keyword evidence="1" id="KW-0285">Flavoprotein</keyword>
<name>A0A1B1T8Q0_9ARCH</name>
<keyword evidence="2" id="KW-0560">Oxidoreductase</keyword>
<dbReference type="PRINTS" id="PR00368">
    <property type="entry name" value="FADPNR"/>
</dbReference>
<dbReference type="PRINTS" id="PR00469">
    <property type="entry name" value="PNDRDTASEII"/>
</dbReference>
<dbReference type="PANTHER" id="PTHR48105">
    <property type="entry name" value="THIOREDOXIN REDUCTASE 1-RELATED-RELATED"/>
    <property type="match status" value="1"/>
</dbReference>
<evidence type="ECO:0000256" key="2">
    <source>
        <dbReference type="ARBA" id="ARBA00023002"/>
    </source>
</evidence>
<sequence>MSTGESSDENNKNNNSEEDFDLFEVVVIGAGAAGIGAAIALAHAGVEDFLLVERDFVGSSFASWPKETRFITPSFPSNSIGMLDLNSISVGISPAFSMRVEHPTGQEFAEHLQSLTEYYGLPVSENTEITSIEKIEEYFHLKTEDSTLLAKNVIWAAGEYQYPNLDIFEGSKICQHTATIDKYADLEGDDFLIIGGYESGIDAAYHLAKNDKKVRVFDNDCPWAEESSDPSISLSTFSFERIRDNSFIDNVKLYSETTVSSVIFNDEEYVLKTQNGEIFKSKTQPILACGFEGSHKFVSHLFEQREDGFPLLSENDESTIVPGMFLCGPSVRHDDHIFCFIFKYRQRFAIVAQAIASSLDLPTEEFVSMYRSWGMYLDDLSCCGQECLTC</sequence>
<dbReference type="InterPro" id="IPR050097">
    <property type="entry name" value="Ferredoxin-NADP_redctase_2"/>
</dbReference>
<reference evidence="3" key="1">
    <citation type="submission" date="2014-11" db="EMBL/GenBank/DDBJ databases">
        <authorList>
            <person name="Zhu J."/>
            <person name="Qi W."/>
            <person name="Song R."/>
        </authorList>
    </citation>
    <scope>NUCLEOTIDE SEQUENCE</scope>
</reference>
<accession>A0A1B1T8Q0</accession>
<organism evidence="3">
    <name type="scientific">uncultured Poseidoniia archaeon</name>
    <dbReference type="NCBI Taxonomy" id="1697135"/>
    <lineage>
        <taxon>Archaea</taxon>
        <taxon>Methanobacteriati</taxon>
        <taxon>Thermoplasmatota</taxon>
        <taxon>Candidatus Poseidoniia</taxon>
        <taxon>environmental samples</taxon>
    </lineage>
</organism>